<dbReference type="EMBL" id="OA564651">
    <property type="protein sequence ID" value="CAD7195100.1"/>
    <property type="molecule type" value="Genomic_DNA"/>
</dbReference>
<gene>
    <name evidence="3" type="ORF">TDIB3V08_LOCUS1504</name>
</gene>
<organism evidence="3">
    <name type="scientific">Timema douglasi</name>
    <name type="common">Walking stick</name>
    <dbReference type="NCBI Taxonomy" id="61478"/>
    <lineage>
        <taxon>Eukaryota</taxon>
        <taxon>Metazoa</taxon>
        <taxon>Ecdysozoa</taxon>
        <taxon>Arthropoda</taxon>
        <taxon>Hexapoda</taxon>
        <taxon>Insecta</taxon>
        <taxon>Pterygota</taxon>
        <taxon>Neoptera</taxon>
        <taxon>Polyneoptera</taxon>
        <taxon>Phasmatodea</taxon>
        <taxon>Timematodea</taxon>
        <taxon>Timematoidea</taxon>
        <taxon>Timematidae</taxon>
        <taxon>Timema</taxon>
    </lineage>
</organism>
<dbReference type="SUPFAM" id="SSF48726">
    <property type="entry name" value="Immunoglobulin"/>
    <property type="match status" value="2"/>
</dbReference>
<dbReference type="Gene3D" id="2.60.40.10">
    <property type="entry name" value="Immunoglobulins"/>
    <property type="match status" value="2"/>
</dbReference>
<dbReference type="PANTHER" id="PTHR23278:SF4">
    <property type="entry name" value="SIDESTEP, ISOFORM C"/>
    <property type="match status" value="1"/>
</dbReference>
<feature type="region of interest" description="Disordered" evidence="1">
    <location>
        <begin position="1"/>
        <end position="20"/>
    </location>
</feature>
<reference evidence="3" key="1">
    <citation type="submission" date="2020-11" db="EMBL/GenBank/DDBJ databases">
        <authorList>
            <person name="Tran Van P."/>
        </authorList>
    </citation>
    <scope>NUCLEOTIDE SEQUENCE</scope>
</reference>
<proteinExistence type="predicted"/>
<evidence type="ECO:0000259" key="2">
    <source>
        <dbReference type="PROSITE" id="PS50835"/>
    </source>
</evidence>
<feature type="compositionally biased region" description="Basic and acidic residues" evidence="1">
    <location>
        <begin position="254"/>
        <end position="279"/>
    </location>
</feature>
<dbReference type="PANTHER" id="PTHR23278">
    <property type="entry name" value="SIDESTEP PROTEIN"/>
    <property type="match status" value="1"/>
</dbReference>
<dbReference type="InterPro" id="IPR007110">
    <property type="entry name" value="Ig-like_dom"/>
</dbReference>
<sequence length="279" mass="31727">MVWRRASRRHTSKPRHFKSRRPLVVTESRLPCDKELRDTLLEAPDDHILDYDESEGIYPTGRSLQLRKLIKESAGEYSCAASNSEGKIRSGPAVIFVQYSPRCWPGFESHRLGAWRQRSLSVECEVDADPGGSDVRFSWTYNRSRDVLPVPGDRVNSSGTSSRLVYTPDSEQDFGTLACWASNSVGRQRVPCLFHVVHAKLGIVGLEEMDPHLREGRVEHHLGKTIPSSPDRDSNLDIPVLRSRVSTRQSHSLFEYKREKERESLLDREEKSSNRTGAE</sequence>
<name>A0A7R8VCX4_TIMDO</name>
<dbReference type="PROSITE" id="PS50835">
    <property type="entry name" value="IG_LIKE"/>
    <property type="match status" value="1"/>
</dbReference>
<evidence type="ECO:0000313" key="3">
    <source>
        <dbReference type="EMBL" id="CAD7195100.1"/>
    </source>
</evidence>
<dbReference type="CDD" id="cd00096">
    <property type="entry name" value="Ig"/>
    <property type="match status" value="1"/>
</dbReference>
<evidence type="ECO:0000256" key="1">
    <source>
        <dbReference type="SAM" id="MobiDB-lite"/>
    </source>
</evidence>
<accession>A0A7R8VCX4</accession>
<feature type="domain" description="Ig-like" evidence="2">
    <location>
        <begin position="92"/>
        <end position="184"/>
    </location>
</feature>
<dbReference type="AlphaFoldDB" id="A0A7R8VCX4"/>
<dbReference type="InterPro" id="IPR013783">
    <property type="entry name" value="Ig-like_fold"/>
</dbReference>
<feature type="region of interest" description="Disordered" evidence="1">
    <location>
        <begin position="247"/>
        <end position="279"/>
    </location>
</feature>
<dbReference type="InterPro" id="IPR036179">
    <property type="entry name" value="Ig-like_dom_sf"/>
</dbReference>
<protein>
    <recommendedName>
        <fullName evidence="2">Ig-like domain-containing protein</fullName>
    </recommendedName>
</protein>